<dbReference type="Proteomes" id="UP000054408">
    <property type="component" value="Unassembled WGS sequence"/>
</dbReference>
<feature type="region of interest" description="Disordered" evidence="1">
    <location>
        <begin position="119"/>
        <end position="216"/>
    </location>
</feature>
<dbReference type="GeneID" id="25564556"/>
<dbReference type="AlphaFoldDB" id="A0A0L0D9S3"/>
<feature type="compositionally biased region" description="Acidic residues" evidence="1">
    <location>
        <begin position="129"/>
        <end position="142"/>
    </location>
</feature>
<evidence type="ECO:0000256" key="1">
    <source>
        <dbReference type="SAM" id="MobiDB-lite"/>
    </source>
</evidence>
<gene>
    <name evidence="2" type="ORF">AMSG_05065</name>
</gene>
<name>A0A0L0D9S3_THETB</name>
<feature type="compositionally biased region" description="Low complexity" evidence="1">
    <location>
        <begin position="1"/>
        <end position="24"/>
    </location>
</feature>
<feature type="compositionally biased region" description="Basic and acidic residues" evidence="1">
    <location>
        <begin position="96"/>
        <end position="105"/>
    </location>
</feature>
<protein>
    <submittedName>
        <fullName evidence="2">Uncharacterized protein</fullName>
    </submittedName>
</protein>
<dbReference type="RefSeq" id="XP_013758126.1">
    <property type="nucleotide sequence ID" value="XM_013902672.1"/>
</dbReference>
<evidence type="ECO:0000313" key="3">
    <source>
        <dbReference type="Proteomes" id="UP000054408"/>
    </source>
</evidence>
<proteinExistence type="predicted"/>
<feature type="region of interest" description="Disordered" evidence="1">
    <location>
        <begin position="1"/>
        <end position="105"/>
    </location>
</feature>
<evidence type="ECO:0000313" key="2">
    <source>
        <dbReference type="EMBL" id="KNC49097.1"/>
    </source>
</evidence>
<organism evidence="2 3">
    <name type="scientific">Thecamonas trahens ATCC 50062</name>
    <dbReference type="NCBI Taxonomy" id="461836"/>
    <lineage>
        <taxon>Eukaryota</taxon>
        <taxon>Apusozoa</taxon>
        <taxon>Apusomonadida</taxon>
        <taxon>Apusomonadidae</taxon>
        <taxon>Thecamonas</taxon>
    </lineage>
</organism>
<reference evidence="2 3" key="1">
    <citation type="submission" date="2010-05" db="EMBL/GenBank/DDBJ databases">
        <title>The Genome Sequence of Thecamonas trahens ATCC 50062.</title>
        <authorList>
            <consortium name="The Broad Institute Genome Sequencing Platform"/>
            <person name="Russ C."/>
            <person name="Cuomo C."/>
            <person name="Shea T."/>
            <person name="Young S.K."/>
            <person name="Zeng Q."/>
            <person name="Koehrsen M."/>
            <person name="Haas B."/>
            <person name="Borodovsky M."/>
            <person name="Guigo R."/>
            <person name="Alvarado L."/>
            <person name="Berlin A."/>
            <person name="Bochicchio J."/>
            <person name="Borenstein D."/>
            <person name="Chapman S."/>
            <person name="Chen Z."/>
            <person name="Freedman E."/>
            <person name="Gellesch M."/>
            <person name="Goldberg J."/>
            <person name="Griggs A."/>
            <person name="Gujja S."/>
            <person name="Heilman E."/>
            <person name="Heiman D."/>
            <person name="Hepburn T."/>
            <person name="Howarth C."/>
            <person name="Jen D."/>
            <person name="Larson L."/>
            <person name="Mehta T."/>
            <person name="Park D."/>
            <person name="Pearson M."/>
            <person name="Roberts A."/>
            <person name="Saif S."/>
            <person name="Shenoy N."/>
            <person name="Sisk P."/>
            <person name="Stolte C."/>
            <person name="Sykes S."/>
            <person name="Thomson T."/>
            <person name="Walk T."/>
            <person name="White J."/>
            <person name="Yandava C."/>
            <person name="Burger G."/>
            <person name="Gray M.W."/>
            <person name="Holland P.W.H."/>
            <person name="King N."/>
            <person name="Lang F.B.F."/>
            <person name="Roger A.J."/>
            <person name="Ruiz-Trillo I."/>
            <person name="Lander E."/>
            <person name="Nusbaum C."/>
        </authorList>
    </citation>
    <scope>NUCLEOTIDE SEQUENCE [LARGE SCALE GENOMIC DNA]</scope>
    <source>
        <strain evidence="2 3">ATCC 50062</strain>
    </source>
</reference>
<dbReference type="EMBL" id="GL349453">
    <property type="protein sequence ID" value="KNC49097.1"/>
    <property type="molecule type" value="Genomic_DNA"/>
</dbReference>
<accession>A0A0L0D9S3</accession>
<sequence length="336" mass="36123">MAGSAASMAEPAAAMAEPAEASVPPVDPQESEMPHKPPTESMLANPDAEKTLVEPARPPTFVDEPKEAAVSGESSASYSGDDDDDAPSAEPAASEPDLKATVEAQAREIEELKALLAAASVHAAHSDSGDDADTNADAEAEADTLTPASHKTKSRKAKSRKSRKSRKSKSRKSKSRKSKSRKSRKSHKSHKSAKPKAKAKGDASSSSDDEEAKAEERAKIAGQCRALLYKVRGYKPDKLSGDPKRLAARLRAAAHDLNALLRDCVISTKKLRRIRTALRETLDYLEAASGWLGSWWGPPTIKYKVICGMWDKAFLDLAAATVKARKRFEQLRAANA</sequence>
<feature type="compositionally biased region" description="Low complexity" evidence="1">
    <location>
        <begin position="68"/>
        <end position="79"/>
    </location>
</feature>
<keyword evidence="3" id="KW-1185">Reference proteome</keyword>
<feature type="compositionally biased region" description="Basic residues" evidence="1">
    <location>
        <begin position="150"/>
        <end position="198"/>
    </location>
</feature>